<name>A0A1V0SBY7_9VIRU</name>
<feature type="compositionally biased region" description="Basic and acidic residues" evidence="1">
    <location>
        <begin position="36"/>
        <end position="45"/>
    </location>
</feature>
<evidence type="ECO:0000256" key="1">
    <source>
        <dbReference type="SAM" id="MobiDB-lite"/>
    </source>
</evidence>
<keyword evidence="3" id="KW-0808">Transferase</keyword>
<dbReference type="InterPro" id="IPR002877">
    <property type="entry name" value="RNA_MeTrfase_FtsJ_dom"/>
</dbReference>
<dbReference type="Gene3D" id="3.40.50.12760">
    <property type="match status" value="1"/>
</dbReference>
<accession>A0A1V0SBY7</accession>
<proteinExistence type="predicted"/>
<feature type="region of interest" description="Disordered" evidence="1">
    <location>
        <begin position="18"/>
        <end position="49"/>
    </location>
</feature>
<dbReference type="PANTHER" id="PTHR16121:SF0">
    <property type="entry name" value="CAP-SPECIFIC MRNA (NUCLEOSIDE-2'-O-)-METHYLTRANSFERASE 1"/>
    <property type="match status" value="1"/>
</dbReference>
<reference evidence="3" key="1">
    <citation type="journal article" date="2017" name="Science">
        <title>Giant viruses with an expanded complement of translation system components.</title>
        <authorList>
            <person name="Schulz F."/>
            <person name="Yutin N."/>
            <person name="Ivanova N.N."/>
            <person name="Ortega D.R."/>
            <person name="Lee T.K."/>
            <person name="Vierheilig J."/>
            <person name="Daims H."/>
            <person name="Horn M."/>
            <person name="Wagner M."/>
            <person name="Jensen G.J."/>
            <person name="Kyrpides N.C."/>
            <person name="Koonin E.V."/>
            <person name="Woyke T."/>
        </authorList>
    </citation>
    <scope>NUCLEOTIDE SEQUENCE</scope>
    <source>
        <strain evidence="3">CTV1</strain>
    </source>
</reference>
<dbReference type="InterPro" id="IPR050851">
    <property type="entry name" value="mRNA_Cap_2O-Ribose_MeTrfase"/>
</dbReference>
<evidence type="ECO:0000313" key="3">
    <source>
        <dbReference type="EMBL" id="ARF09225.1"/>
    </source>
</evidence>
<dbReference type="SUPFAM" id="SSF53335">
    <property type="entry name" value="S-adenosyl-L-methionine-dependent methyltransferases"/>
    <property type="match status" value="1"/>
</dbReference>
<organism evidence="3">
    <name type="scientific">Catovirus CTV1</name>
    <dbReference type="NCBI Taxonomy" id="1977631"/>
    <lineage>
        <taxon>Viruses</taxon>
        <taxon>Varidnaviria</taxon>
        <taxon>Bamfordvirae</taxon>
        <taxon>Nucleocytoviricota</taxon>
        <taxon>Megaviricetes</taxon>
        <taxon>Imitervirales</taxon>
        <taxon>Mimiviridae</taxon>
        <taxon>Klosneuvirinae</taxon>
        <taxon>Catovirus</taxon>
    </lineage>
</organism>
<sequence length="514" mass="60587">MPPKKYIKILKQKEPIDNEVKKKTLNKSSSKKTILKRNEPVEKNDSQTTVTTATDNTNIDNTIQSEYKPIVIELPHEKDNIFKFPEDSSYSTNIDYPRFAYGFQHYIHANKNKMEILNQFENKKKVFRVMNAFESHVDNYDQSIFETSKAYFDIKNGKPDILSRGFYKLWEMLFTFNLIDINQDNFVSAHLAEGPGSFIQATMFFRDKFSKKSKNDKYYAVTLHPEDENGYVPELEKNFVDYYSKEKPQRFILHKTYPKQVARQIKNKDSGDLNDPKTIKLFGGQMKERADFVTADGGFNWNNENTQEQEAFRLIFSQILAAVKVQKKGGSFVCKFFETYTKTSMKFISILGQFYNKVFVTKPLLSRPSNSEKYFVCMDFKYDNSDSEYNNMVKKLENIHQANHKNNKLNLVDIFREFEPNKNMLDYMVYLNVDIANNQFKSLNEIVEFINSQNYYGDVYQMRRDVQILANRFWISKFYPPTNNFAEKIDDTRKEATKLIQEYNVLIPSKMKKI</sequence>
<dbReference type="GO" id="GO:0004483">
    <property type="term" value="F:methyltransferase cap1 activity"/>
    <property type="evidence" value="ECO:0007669"/>
    <property type="project" value="TreeGrafter"/>
</dbReference>
<dbReference type="PANTHER" id="PTHR16121">
    <property type="entry name" value="CAP-SPECIFIC MRNA (NUCLEOSIDE-2'-O-)-METHYLTRANSFERASE 1-RELATED"/>
    <property type="match status" value="1"/>
</dbReference>
<dbReference type="GO" id="GO:0006370">
    <property type="term" value="P:7-methylguanosine mRNA capping"/>
    <property type="evidence" value="ECO:0007669"/>
    <property type="project" value="UniProtKB-ARBA"/>
</dbReference>
<dbReference type="EMBL" id="KY684084">
    <property type="protein sequence ID" value="ARF09225.1"/>
    <property type="molecule type" value="Genomic_DNA"/>
</dbReference>
<evidence type="ECO:0000259" key="2">
    <source>
        <dbReference type="Pfam" id="PF01728"/>
    </source>
</evidence>
<feature type="compositionally biased region" description="Basic residues" evidence="1">
    <location>
        <begin position="23"/>
        <end position="35"/>
    </location>
</feature>
<dbReference type="Pfam" id="PF01728">
    <property type="entry name" value="FtsJ"/>
    <property type="match status" value="1"/>
</dbReference>
<feature type="domain" description="Ribosomal RNA methyltransferase FtsJ" evidence="2">
    <location>
        <begin position="163"/>
        <end position="380"/>
    </location>
</feature>
<keyword evidence="3" id="KW-0489">Methyltransferase</keyword>
<dbReference type="GO" id="GO:0032259">
    <property type="term" value="P:methylation"/>
    <property type="evidence" value="ECO:0007669"/>
    <property type="project" value="UniProtKB-KW"/>
</dbReference>
<protein>
    <submittedName>
        <fullName evidence="3">FtsJ-like methyltransferase</fullName>
    </submittedName>
</protein>
<dbReference type="InterPro" id="IPR029063">
    <property type="entry name" value="SAM-dependent_MTases_sf"/>
</dbReference>
<gene>
    <name evidence="3" type="ORF">Catovirus_2_174</name>
</gene>